<dbReference type="AlphaFoldDB" id="A0A8H8A2M7"/>
<evidence type="ECO:0000256" key="7">
    <source>
        <dbReference type="ARBA" id="ARBA00023136"/>
    </source>
</evidence>
<dbReference type="Pfam" id="PF05405">
    <property type="entry name" value="Mt_ATP-synt_B"/>
    <property type="match status" value="1"/>
</dbReference>
<comment type="subcellular location">
    <subcellularLocation>
        <location evidence="8">Mitochondrion</location>
    </subcellularLocation>
    <subcellularLocation>
        <location evidence="8">Mitochondrion inner membrane</location>
    </subcellularLocation>
</comment>
<evidence type="ECO:0000256" key="5">
    <source>
        <dbReference type="ARBA" id="ARBA00023065"/>
    </source>
</evidence>
<evidence type="ECO:0000256" key="2">
    <source>
        <dbReference type="ARBA" id="ARBA00022547"/>
    </source>
</evidence>
<dbReference type="OrthoDB" id="67388at2759"/>
<evidence type="ECO:0000256" key="9">
    <source>
        <dbReference type="SAM" id="MobiDB-lite"/>
    </source>
</evidence>
<dbReference type="Gene3D" id="1.20.5.2210">
    <property type="match status" value="1"/>
</dbReference>
<dbReference type="PANTHER" id="PTHR12733">
    <property type="entry name" value="MITOCHONDRIAL ATP SYNTHASE B CHAIN"/>
    <property type="match status" value="1"/>
</dbReference>
<evidence type="ECO:0000256" key="6">
    <source>
        <dbReference type="ARBA" id="ARBA00023128"/>
    </source>
</evidence>
<dbReference type="GO" id="GO:0046933">
    <property type="term" value="F:proton-transporting ATP synthase activity, rotational mechanism"/>
    <property type="evidence" value="ECO:0007669"/>
    <property type="project" value="TreeGrafter"/>
</dbReference>
<evidence type="ECO:0000256" key="4">
    <source>
        <dbReference type="ARBA" id="ARBA00022792"/>
    </source>
</evidence>
<keyword evidence="3 8" id="KW-0375">Hydrogen ion transport</keyword>
<evidence type="ECO:0000313" key="10">
    <source>
        <dbReference type="EMBL" id="KAG5463816.1"/>
    </source>
</evidence>
<dbReference type="Proteomes" id="UP000673691">
    <property type="component" value="Unassembled WGS sequence"/>
</dbReference>
<evidence type="ECO:0000256" key="1">
    <source>
        <dbReference type="ARBA" id="ARBA00022448"/>
    </source>
</evidence>
<name>A0A8H8A2M7_9FUNG</name>
<dbReference type="PANTHER" id="PTHR12733:SF3">
    <property type="entry name" value="ATP SYNTHASE F(0) COMPLEX SUBUNIT B1, MITOCHONDRIAL"/>
    <property type="match status" value="1"/>
</dbReference>
<organism evidence="10 11">
    <name type="scientific">Olpidium bornovanus</name>
    <dbReference type="NCBI Taxonomy" id="278681"/>
    <lineage>
        <taxon>Eukaryota</taxon>
        <taxon>Fungi</taxon>
        <taxon>Fungi incertae sedis</taxon>
        <taxon>Olpidiomycota</taxon>
        <taxon>Olpidiomycotina</taxon>
        <taxon>Olpidiomycetes</taxon>
        <taxon>Olpidiales</taxon>
        <taxon>Olpidiaceae</taxon>
        <taxon>Olpidium</taxon>
    </lineage>
</organism>
<comment type="similarity">
    <text evidence="8">Belongs to the eukaryotic ATPase B chain family.</text>
</comment>
<dbReference type="GO" id="GO:0005743">
    <property type="term" value="C:mitochondrial inner membrane"/>
    <property type="evidence" value="ECO:0007669"/>
    <property type="project" value="UniProtKB-SubCell"/>
</dbReference>
<keyword evidence="4 8" id="KW-0999">Mitochondrion inner membrane</keyword>
<keyword evidence="2 8" id="KW-0138">CF(0)</keyword>
<feature type="region of interest" description="Disordered" evidence="9">
    <location>
        <begin position="74"/>
        <end position="105"/>
    </location>
</feature>
<dbReference type="InterPro" id="IPR008688">
    <property type="entry name" value="ATP_synth_Bsub_B/MI25"/>
</dbReference>
<comment type="caution">
    <text evidence="10">The sequence shown here is derived from an EMBL/GenBank/DDBJ whole genome shotgun (WGS) entry which is preliminary data.</text>
</comment>
<evidence type="ECO:0000256" key="8">
    <source>
        <dbReference type="RuleBase" id="RU368017"/>
    </source>
</evidence>
<keyword evidence="1 8" id="KW-0813">Transport</keyword>
<keyword evidence="6 8" id="KW-0496">Mitochondrion</keyword>
<dbReference type="SUPFAM" id="SSF161060">
    <property type="entry name" value="ATP synthase B chain-like"/>
    <property type="match status" value="1"/>
</dbReference>
<comment type="subunit">
    <text evidence="8">F-type ATPases have 2 components, CF(1) - the catalytic core - and CF(0) - the membrane proton channel. In yeast, the dimeric form of ATP synthase consists of 17 polypeptides: alpha, beta, gamma, delta, epsilon, 4 (B), 5 (OSCP), 6 (A), 8, 9 (C), d, E (Tim11), f, g, h, i/j and k.</text>
</comment>
<evidence type="ECO:0000313" key="11">
    <source>
        <dbReference type="Proteomes" id="UP000673691"/>
    </source>
</evidence>
<comment type="function">
    <text evidence="8">Subunit b, of the mitochondrial membrane ATP synthase complex (F(1)F(0) ATP synthase or Complex V) that produces ATP from ADP in the presence of a proton gradient across the membrane which is generated by electron transport complexes of the respiratory chain. ATP synthase complex consist of a soluble F(1) head domain - the catalytic core - and a membrane F(1) domain - the membrane proton channel. These two domains are linked by a central stalk rotating inside the F(1) region and a stationary peripheral stalk. During catalysis, ATP synthesis in the catalytic domain of F(1) is coupled via a rotary mechanism of the central stalk subunits to proton translocation. In vivo, can only synthesize ATP although its ATP hydrolase activity can be activated artificially in vitro. Part of the complex F(0) domain. Part of the complex F(0) domain and the peripheric stalk, which acts as a stator to hold the catalytic alpha(3)beta(3) subcomplex and subunit a/ATP6 static relative to the rotary elements.</text>
</comment>
<sequence length="305" mass="33673">MQESRRPASGLSDFCLACPLAQRSKNARTNPSAIFAAWRPSTLRVSQQAAFRPSFGAAHRFYVAGGLSKDAALGDPAKVASPPNESEPDSLIEVKPNETGGADEPLDPKAKAMSLLDAVPTNSILSKSAVVATGVGFTIFLVSKEIYILNADTVLLAAFSAVVYLGFKYLTEPAGQFILDRNHHIWGIQRDARIRHRSIVQSRLDEVDRMSDIVDVTKNMFEMSKDMAKLEAQSFELKQKLALYSEIKAVLDSWVRHETAVRQREQSEIAHTVVQRVRKSLTDAALQEQILQQAVADVERLVARK</sequence>
<accession>A0A8H8A2M7</accession>
<keyword evidence="5 8" id="KW-0406">Ion transport</keyword>
<keyword evidence="7 8" id="KW-0472">Membrane</keyword>
<dbReference type="GO" id="GO:0045259">
    <property type="term" value="C:proton-transporting ATP synthase complex"/>
    <property type="evidence" value="ECO:0007669"/>
    <property type="project" value="UniProtKB-KW"/>
</dbReference>
<evidence type="ECO:0000256" key="3">
    <source>
        <dbReference type="ARBA" id="ARBA00022781"/>
    </source>
</evidence>
<keyword evidence="11" id="KW-1185">Reference proteome</keyword>
<reference evidence="10 11" key="1">
    <citation type="journal article" name="Sci. Rep.">
        <title>Genome-scale phylogenetic analyses confirm Olpidium as the closest living zoosporic fungus to the non-flagellated, terrestrial fungi.</title>
        <authorList>
            <person name="Chang Y."/>
            <person name="Rochon D."/>
            <person name="Sekimoto S."/>
            <person name="Wang Y."/>
            <person name="Chovatia M."/>
            <person name="Sandor L."/>
            <person name="Salamov A."/>
            <person name="Grigoriev I.V."/>
            <person name="Stajich J.E."/>
            <person name="Spatafora J.W."/>
        </authorList>
    </citation>
    <scope>NUCLEOTIDE SEQUENCE [LARGE SCALE GENOMIC DNA]</scope>
    <source>
        <strain evidence="10">S191</strain>
    </source>
</reference>
<dbReference type="InterPro" id="IPR013837">
    <property type="entry name" value="ATP_synth_F0_suB"/>
</dbReference>
<proteinExistence type="inferred from homology"/>
<protein>
    <recommendedName>
        <fullName evidence="8">ATP synthase subunit 4</fullName>
    </recommendedName>
</protein>
<dbReference type="EMBL" id="JAEFCI010000019">
    <property type="protein sequence ID" value="KAG5463816.1"/>
    <property type="molecule type" value="Genomic_DNA"/>
</dbReference>
<gene>
    <name evidence="10" type="ORF">BJ554DRAFT_3673</name>
</gene>